<evidence type="ECO:0000256" key="2">
    <source>
        <dbReference type="ARBA" id="ARBA00023125"/>
    </source>
</evidence>
<dbReference type="AlphaFoldDB" id="A0A5C8ZBQ9"/>
<evidence type="ECO:0000256" key="3">
    <source>
        <dbReference type="ARBA" id="ARBA00023163"/>
    </source>
</evidence>
<reference evidence="6 7" key="1">
    <citation type="submission" date="2019-07" db="EMBL/GenBank/DDBJ databases">
        <title>Reinekea sp. strain SSH23 genome sequencing and assembly.</title>
        <authorList>
            <person name="Kim I."/>
        </authorList>
    </citation>
    <scope>NUCLEOTIDE SEQUENCE [LARGE SCALE GENOMIC DNA]</scope>
    <source>
        <strain evidence="6 7">SSH23</strain>
    </source>
</reference>
<keyword evidence="7" id="KW-1185">Reference proteome</keyword>
<evidence type="ECO:0000313" key="6">
    <source>
        <dbReference type="EMBL" id="TXR54719.1"/>
    </source>
</evidence>
<comment type="caution">
    <text evidence="6">The sequence shown here is derived from an EMBL/GenBank/DDBJ whole genome shotgun (WGS) entry which is preliminary data.</text>
</comment>
<dbReference type="OrthoDB" id="9809772at2"/>
<dbReference type="InterPro" id="IPR036271">
    <property type="entry name" value="Tet_transcr_reg_TetR-rel_C_sf"/>
</dbReference>
<dbReference type="InterPro" id="IPR009057">
    <property type="entry name" value="Homeodomain-like_sf"/>
</dbReference>
<accession>A0A5C8ZBQ9</accession>
<dbReference type="PROSITE" id="PS50977">
    <property type="entry name" value="HTH_TETR_2"/>
    <property type="match status" value="1"/>
</dbReference>
<evidence type="ECO:0000313" key="7">
    <source>
        <dbReference type="Proteomes" id="UP000321764"/>
    </source>
</evidence>
<dbReference type="RefSeq" id="WP_147714118.1">
    <property type="nucleotide sequence ID" value="NZ_VKAD01000001.1"/>
</dbReference>
<dbReference type="Proteomes" id="UP000321764">
    <property type="component" value="Unassembled WGS sequence"/>
</dbReference>
<keyword evidence="3" id="KW-0804">Transcription</keyword>
<feature type="domain" description="HTH tetR-type" evidence="5">
    <location>
        <begin position="6"/>
        <end position="66"/>
    </location>
</feature>
<sequence>MSVDKQSTKQRLLDAGESFIIESGYGNFSFRDIAEEVGIKSASVHYHYPTKGDLVAAVMERYTEQFAQQLPDPMSDAKSAIELLEGFIAGFKGKIVDQHNMSLCTILTADKPLLPERVATELAQFYELLLNWLTQVFMRLNAVDEAEGLLLASQLLATLHGASILVQGTNDSDYFDRVLAAWRKGIV</sequence>
<dbReference type="PANTHER" id="PTHR47506:SF6">
    <property type="entry name" value="HTH-TYPE TRANSCRIPTIONAL REPRESSOR NEMR"/>
    <property type="match status" value="1"/>
</dbReference>
<name>A0A5C8ZBQ9_9GAMM</name>
<dbReference type="EMBL" id="VKAD01000001">
    <property type="protein sequence ID" value="TXR54719.1"/>
    <property type="molecule type" value="Genomic_DNA"/>
</dbReference>
<dbReference type="SUPFAM" id="SSF48498">
    <property type="entry name" value="Tetracyclin repressor-like, C-terminal domain"/>
    <property type="match status" value="1"/>
</dbReference>
<protein>
    <submittedName>
        <fullName evidence="6">TetR/AcrR family transcriptional regulator</fullName>
    </submittedName>
</protein>
<organism evidence="6 7">
    <name type="scientific">Reinekea thalattae</name>
    <dbReference type="NCBI Taxonomy" id="2593301"/>
    <lineage>
        <taxon>Bacteria</taxon>
        <taxon>Pseudomonadati</taxon>
        <taxon>Pseudomonadota</taxon>
        <taxon>Gammaproteobacteria</taxon>
        <taxon>Oceanospirillales</taxon>
        <taxon>Saccharospirillaceae</taxon>
        <taxon>Reinekea</taxon>
    </lineage>
</organism>
<evidence type="ECO:0000256" key="4">
    <source>
        <dbReference type="PROSITE-ProRule" id="PRU00335"/>
    </source>
</evidence>
<keyword evidence="1" id="KW-0805">Transcription regulation</keyword>
<gene>
    <name evidence="6" type="ORF">FME95_09330</name>
</gene>
<dbReference type="Gene3D" id="1.10.357.10">
    <property type="entry name" value="Tetracycline Repressor, domain 2"/>
    <property type="match status" value="1"/>
</dbReference>
<dbReference type="SUPFAM" id="SSF46689">
    <property type="entry name" value="Homeodomain-like"/>
    <property type="match status" value="1"/>
</dbReference>
<proteinExistence type="predicted"/>
<evidence type="ECO:0000256" key="1">
    <source>
        <dbReference type="ARBA" id="ARBA00023015"/>
    </source>
</evidence>
<dbReference type="InterPro" id="IPR001647">
    <property type="entry name" value="HTH_TetR"/>
</dbReference>
<feature type="DNA-binding region" description="H-T-H motif" evidence="4">
    <location>
        <begin position="29"/>
        <end position="48"/>
    </location>
</feature>
<dbReference type="PRINTS" id="PR00455">
    <property type="entry name" value="HTHTETR"/>
</dbReference>
<dbReference type="Pfam" id="PF00440">
    <property type="entry name" value="TetR_N"/>
    <property type="match status" value="1"/>
</dbReference>
<dbReference type="PANTHER" id="PTHR47506">
    <property type="entry name" value="TRANSCRIPTIONAL REGULATORY PROTEIN"/>
    <property type="match status" value="1"/>
</dbReference>
<keyword evidence="2 4" id="KW-0238">DNA-binding</keyword>
<dbReference type="GO" id="GO:0003677">
    <property type="term" value="F:DNA binding"/>
    <property type="evidence" value="ECO:0007669"/>
    <property type="project" value="UniProtKB-UniRule"/>
</dbReference>
<evidence type="ECO:0000259" key="5">
    <source>
        <dbReference type="PROSITE" id="PS50977"/>
    </source>
</evidence>